<dbReference type="InterPro" id="IPR002502">
    <property type="entry name" value="Amidase_domain"/>
</dbReference>
<dbReference type="SMART" id="SM00701">
    <property type="entry name" value="PGRP"/>
    <property type="match status" value="1"/>
</dbReference>
<dbReference type="InterPro" id="IPR028994">
    <property type="entry name" value="Integrin_alpha_N"/>
</dbReference>
<dbReference type="PANTHER" id="PTHR11022">
    <property type="entry name" value="PEPTIDOGLYCAN RECOGNITION PROTEIN"/>
    <property type="match status" value="1"/>
</dbReference>
<accession>A0A179B444</accession>
<dbReference type="Pfam" id="PF01510">
    <property type="entry name" value="Amidase_2"/>
    <property type="match status" value="1"/>
</dbReference>
<organism evidence="5 6">
    <name type="scientific">Peptidiphaga gingivicola</name>
    <dbReference type="NCBI Taxonomy" id="2741497"/>
    <lineage>
        <taxon>Bacteria</taxon>
        <taxon>Bacillati</taxon>
        <taxon>Actinomycetota</taxon>
        <taxon>Actinomycetes</taxon>
        <taxon>Actinomycetales</taxon>
        <taxon>Actinomycetaceae</taxon>
        <taxon>Peptidiphaga</taxon>
    </lineage>
</organism>
<name>A0A179B444_9ACTO</name>
<dbReference type="GO" id="GO:0008270">
    <property type="term" value="F:zinc ion binding"/>
    <property type="evidence" value="ECO:0007669"/>
    <property type="project" value="InterPro"/>
</dbReference>
<feature type="compositionally biased region" description="Polar residues" evidence="2">
    <location>
        <begin position="63"/>
        <end position="73"/>
    </location>
</feature>
<feature type="region of interest" description="Disordered" evidence="2">
    <location>
        <begin position="355"/>
        <end position="389"/>
    </location>
</feature>
<dbReference type="CDD" id="cd06583">
    <property type="entry name" value="PGRP"/>
    <property type="match status" value="1"/>
</dbReference>
<comment type="similarity">
    <text evidence="1">Belongs to the N-acetylmuramoyl-L-alanine amidase 2 family.</text>
</comment>
<dbReference type="OrthoDB" id="514320at2"/>
<dbReference type="SUPFAM" id="SSF55846">
    <property type="entry name" value="N-acetylmuramoyl-L-alanine amidase-like"/>
    <property type="match status" value="1"/>
</dbReference>
<keyword evidence="3" id="KW-0732">Signal</keyword>
<feature type="compositionally biased region" description="Polar residues" evidence="2">
    <location>
        <begin position="174"/>
        <end position="183"/>
    </location>
</feature>
<dbReference type="InterPro" id="IPR006619">
    <property type="entry name" value="PGRP_domain_met/bac"/>
</dbReference>
<feature type="compositionally biased region" description="Low complexity" evidence="2">
    <location>
        <begin position="356"/>
        <end position="388"/>
    </location>
</feature>
<protein>
    <recommendedName>
        <fullName evidence="4">Peptidoglycan recognition protein family domain-containing protein</fullName>
    </recommendedName>
</protein>
<keyword evidence="6" id="KW-1185">Reference proteome</keyword>
<dbReference type="STRING" id="1823756.A4H34_04845"/>
<dbReference type="RefSeq" id="WP_064231267.1">
    <property type="nucleotide sequence ID" value="NZ_LVZK01000001.1"/>
</dbReference>
<sequence>MTIRRFAGLSLAASLIFVGTPVFASGNPVAGTRNASASVKAAAVNRASSVSGLAGAADGNIPMTPQSGSEKTQTLAITDGSGSLTQTGKDAALTASEAADATAAGTGAGNESEAQAGAEFETQADAELGTQAGAPASAAGSGFAARTSGGARLASTGAGRANGLGASANGLGQSDGSAQPTDSPKSEGPGQPEPAQDAPQAESVQKADSTRPPSGYLFVSEPLSVDEFAVAGLTWNKGQSLPSGATVEMRTLDAKGWSDWYVLSVEEGEDGRPGTEANVSGGSTGVQIRIKGSGSLPAGLAVNLVNGEGPTKKVADVHKVAAAQQPAAKSLTAPVANPDEERSILSGKATGVASTSQFGGPAAAASPQGQASPQGRAGAAAKADAPAARQLTTPQIAAADNLARIHPRSAWGADERKMSWPRSYENFEGAIIHHTAGSNNYSQAQVPATIRGIYSYHSITRGWGDIGYNVLIDKYGGRWEGRSGTLAAPHGKVVTGAHAAPRNQGTFGVSVLGTYSSAASVTPLIRETFSDVIAARFVLGGVNPSSRGTMTVPRGTGAALPAGSALPRIVGHKDVKSTSCPGAIYGYLDQIRAATAAKYQRIMGGAAAAPQPQPQPASSPTYYLNNAWSGNATHTFTYGLSSDTEIVGDWDGDGKDTVSLRRGNTFAVNNVSAPTAVPKFTAAYGIPGDEYYVGDWDGDGKDSLAIRRGNVFHVSNRVGAATADYAIAYGKPGDVVLVGDWDGDGRDTFAVRRGNEYHIRNTMSSGPADRVVPYGKAEDEVFVGHFGGSAKDALAVRRGKTFYVSKSLHNGDADRVVDYGRVGDRAFVGDWDGNRVDTFGVRRG</sequence>
<proteinExistence type="inferred from homology"/>
<feature type="domain" description="Peptidoglycan recognition protein family" evidence="4">
    <location>
        <begin position="403"/>
        <end position="557"/>
    </location>
</feature>
<dbReference type="AlphaFoldDB" id="A0A179B444"/>
<dbReference type="GO" id="GO:0008745">
    <property type="term" value="F:N-acetylmuramoyl-L-alanine amidase activity"/>
    <property type="evidence" value="ECO:0007669"/>
    <property type="project" value="InterPro"/>
</dbReference>
<evidence type="ECO:0000256" key="1">
    <source>
        <dbReference type="ARBA" id="ARBA00007553"/>
    </source>
</evidence>
<feature type="compositionally biased region" description="Low complexity" evidence="2">
    <location>
        <begin position="161"/>
        <end position="172"/>
    </location>
</feature>
<feature type="region of interest" description="Disordered" evidence="2">
    <location>
        <begin position="161"/>
        <end position="215"/>
    </location>
</feature>
<dbReference type="Proteomes" id="UP000078368">
    <property type="component" value="Unassembled WGS sequence"/>
</dbReference>
<dbReference type="EMBL" id="LVZK01000001">
    <property type="protein sequence ID" value="OAP86466.1"/>
    <property type="molecule type" value="Genomic_DNA"/>
</dbReference>
<gene>
    <name evidence="5" type="ORF">A4H34_04845</name>
</gene>
<dbReference type="InterPro" id="IPR036505">
    <property type="entry name" value="Amidase/PGRP_sf"/>
</dbReference>
<evidence type="ECO:0000256" key="3">
    <source>
        <dbReference type="SAM" id="SignalP"/>
    </source>
</evidence>
<dbReference type="PANTHER" id="PTHR11022:SF41">
    <property type="entry name" value="PEPTIDOGLYCAN-RECOGNITION PROTEIN LC-RELATED"/>
    <property type="match status" value="1"/>
</dbReference>
<dbReference type="InterPro" id="IPR015510">
    <property type="entry name" value="PGRP"/>
</dbReference>
<comment type="caution">
    <text evidence="5">The sequence shown here is derived from an EMBL/GenBank/DDBJ whole genome shotgun (WGS) entry which is preliminary data.</text>
</comment>
<evidence type="ECO:0000256" key="2">
    <source>
        <dbReference type="SAM" id="MobiDB-lite"/>
    </source>
</evidence>
<feature type="signal peptide" evidence="3">
    <location>
        <begin position="1"/>
        <end position="24"/>
    </location>
</feature>
<feature type="region of interest" description="Disordered" evidence="2">
    <location>
        <begin position="54"/>
        <end position="73"/>
    </location>
</feature>
<dbReference type="SUPFAM" id="SSF69318">
    <property type="entry name" value="Integrin alpha N-terminal domain"/>
    <property type="match status" value="1"/>
</dbReference>
<evidence type="ECO:0000313" key="6">
    <source>
        <dbReference type="Proteomes" id="UP000078368"/>
    </source>
</evidence>
<dbReference type="Gene3D" id="3.40.80.10">
    <property type="entry name" value="Peptidoglycan recognition protein-like"/>
    <property type="match status" value="1"/>
</dbReference>
<feature type="chain" id="PRO_5008098953" description="Peptidoglycan recognition protein family domain-containing protein" evidence="3">
    <location>
        <begin position="25"/>
        <end position="844"/>
    </location>
</feature>
<evidence type="ECO:0000313" key="5">
    <source>
        <dbReference type="EMBL" id="OAP86466.1"/>
    </source>
</evidence>
<dbReference type="GO" id="GO:0009253">
    <property type="term" value="P:peptidoglycan catabolic process"/>
    <property type="evidence" value="ECO:0007669"/>
    <property type="project" value="InterPro"/>
</dbReference>
<reference evidence="5 6" key="1">
    <citation type="submission" date="2016-04" db="EMBL/GenBank/DDBJ databases">
        <title>Peptidophaga gingivicola gen. nov., sp. nov., isolated from human subgingival plaque.</title>
        <authorList>
            <person name="Beall C.J."/>
            <person name="Mokrzan E.M."/>
            <person name="Griffen A.L."/>
            <person name="Leys E.J."/>
        </authorList>
    </citation>
    <scope>NUCLEOTIDE SEQUENCE [LARGE SCALE GENOMIC DNA]</scope>
    <source>
        <strain evidence="5 6">BA112</strain>
    </source>
</reference>
<evidence type="ECO:0000259" key="4">
    <source>
        <dbReference type="SMART" id="SM00701"/>
    </source>
</evidence>